<dbReference type="InterPro" id="IPR024754">
    <property type="entry name" value="DNA_PolC-like_N_II"/>
</dbReference>
<dbReference type="Pfam" id="PF14480">
    <property type="entry name" value="DNA_pol3_a_NI"/>
    <property type="match status" value="1"/>
</dbReference>
<feature type="domain" description="Polymerase/histidinol phosphatase N-terminal" evidence="13">
    <location>
        <begin position="330"/>
        <end position="405"/>
    </location>
</feature>
<reference evidence="14 15" key="1">
    <citation type="submission" date="2019-12" db="EMBL/GenBank/DDBJ databases">
        <title>Whole-genome analyses of novel actinobacteria.</title>
        <authorList>
            <person name="Sahin N."/>
            <person name="Saygin H."/>
        </authorList>
    </citation>
    <scope>NUCLEOTIDE SEQUENCE [LARGE SCALE GENOMIC DNA]</scope>
    <source>
        <strain evidence="14 15">KC615</strain>
    </source>
</reference>
<evidence type="ECO:0000256" key="4">
    <source>
        <dbReference type="ARBA" id="ARBA00022695"/>
    </source>
</evidence>
<evidence type="ECO:0000256" key="3">
    <source>
        <dbReference type="ARBA" id="ARBA00022679"/>
    </source>
</evidence>
<dbReference type="RefSeq" id="WP_160801531.1">
    <property type="nucleotide sequence ID" value="NZ_WUUL01000006.1"/>
</dbReference>
<dbReference type="SMART" id="SM00481">
    <property type="entry name" value="POLIIIAc"/>
    <property type="match status" value="1"/>
</dbReference>
<comment type="caution">
    <text evidence="14">The sequence shown here is derived from an EMBL/GenBank/DDBJ whole genome shotgun (WGS) entry which is preliminary data.</text>
</comment>
<evidence type="ECO:0000256" key="5">
    <source>
        <dbReference type="ARBA" id="ARBA00022705"/>
    </source>
</evidence>
<dbReference type="GO" id="GO:0005737">
    <property type="term" value="C:cytoplasm"/>
    <property type="evidence" value="ECO:0007669"/>
    <property type="project" value="UniProtKB-SubCell"/>
</dbReference>
<dbReference type="InterPro" id="IPR003141">
    <property type="entry name" value="Pol/His_phosphatase_N"/>
</dbReference>
<evidence type="ECO:0000256" key="6">
    <source>
        <dbReference type="ARBA" id="ARBA00022722"/>
    </source>
</evidence>
<keyword evidence="15" id="KW-1185">Reference proteome</keyword>
<keyword evidence="4 11" id="KW-0548">Nucleotidyltransferase</keyword>
<evidence type="ECO:0000256" key="1">
    <source>
        <dbReference type="ARBA" id="ARBA00003452"/>
    </source>
</evidence>
<evidence type="ECO:0000313" key="15">
    <source>
        <dbReference type="Proteomes" id="UP000430692"/>
    </source>
</evidence>
<evidence type="ECO:0000256" key="2">
    <source>
        <dbReference type="ARBA" id="ARBA00022490"/>
    </source>
</evidence>
<dbReference type="EC" id="2.7.7.7" evidence="11"/>
<dbReference type="InterPro" id="IPR004013">
    <property type="entry name" value="PHP_dom"/>
</dbReference>
<comment type="subcellular location">
    <subcellularLocation>
        <location evidence="11">Cytoplasm</location>
    </subcellularLocation>
</comment>
<name>A0A6I4VVN2_9BACL</name>
<dbReference type="SUPFAM" id="SSF50249">
    <property type="entry name" value="Nucleic acid-binding proteins"/>
    <property type="match status" value="1"/>
</dbReference>
<dbReference type="Gene3D" id="6.10.140.1510">
    <property type="match status" value="1"/>
</dbReference>
<dbReference type="GO" id="GO:0003677">
    <property type="term" value="F:DNA binding"/>
    <property type="evidence" value="ECO:0007669"/>
    <property type="project" value="UniProtKB-UniRule"/>
</dbReference>
<dbReference type="FunFam" id="3.30.420.10:FF:000045">
    <property type="entry name" value="3'-5' exonuclease DinG"/>
    <property type="match status" value="1"/>
</dbReference>
<dbReference type="InterPro" id="IPR012340">
    <property type="entry name" value="NA-bd_OB-fold"/>
</dbReference>
<dbReference type="InterPro" id="IPR004805">
    <property type="entry name" value="DnaE2/DnaE/PolC"/>
</dbReference>
<dbReference type="Gene3D" id="3.30.1900.20">
    <property type="match status" value="1"/>
</dbReference>
<dbReference type="NCBIfam" id="TIGR01405">
    <property type="entry name" value="polC_Gram_pos"/>
    <property type="match status" value="1"/>
</dbReference>
<dbReference type="Pfam" id="PF17657">
    <property type="entry name" value="DNA_pol3_finger"/>
    <property type="match status" value="1"/>
</dbReference>
<dbReference type="InterPro" id="IPR013520">
    <property type="entry name" value="Ribonucl_H"/>
</dbReference>
<dbReference type="Gene3D" id="3.20.20.140">
    <property type="entry name" value="Metal-dependent hydrolases"/>
    <property type="match status" value="2"/>
</dbReference>
<protein>
    <recommendedName>
        <fullName evidence="11">DNA polymerase III PolC-type</fullName>
        <shortName evidence="11">PolIII</shortName>
        <ecNumber evidence="11">2.7.7.7</ecNumber>
    </recommendedName>
</protein>
<dbReference type="HAMAP" id="MF_00356">
    <property type="entry name" value="DNApol_PolC"/>
    <property type="match status" value="1"/>
</dbReference>
<keyword evidence="5 11" id="KW-0235">DNA replication</keyword>
<dbReference type="Gene3D" id="1.10.150.870">
    <property type="match status" value="1"/>
</dbReference>
<evidence type="ECO:0000256" key="11">
    <source>
        <dbReference type="HAMAP-Rule" id="MF_00356"/>
    </source>
</evidence>
<keyword evidence="2 11" id="KW-0963">Cytoplasm</keyword>
<dbReference type="Gene3D" id="3.30.420.10">
    <property type="entry name" value="Ribonuclease H-like superfamily/Ribonuclease H"/>
    <property type="match status" value="1"/>
</dbReference>
<sequence>MSRGYEALQKLFSVAKIPSEWYQAYFTQSFITEVNVQLQKKSWMIHIHLPELVPIEIWEGVQERIQRYLSPSVEAKVQFIYDPLETKVVMEKYWHWIKTQIAEKSAVASSGWLGKAKWKIVSNSLEITFPNQFMEKMARQKELDSLVQGYYRRLTGQEIRVVLKTDEQLLDTTEHEEKKQQEEQVLRRELYQNQIKEAAKVEDKGPAVEKIQLGNQIQDSPVPIDSIQDEEKRITVAGEVFGIDWKDLKSGRTLFTCYLTDYSNSIAVKLFADKEDMPTLRQIKNGVWLKIRGPVQYDTFSRDLVLTARDLVEVSKVDDYRMDEAEEKRVELHFHTAMSAMDGLYGFEKEGFSQFSKVCKRLKEWGHTALAITDHGVIQAFPEAYDVGKSHGIKMLLGMEANVVDDGVSIVMNPADRKLEDDVYVVFDVETTGLSVSHDVMIELAAVKMKQGKIIDRYETFINPHRPLSAFTTELTGITDDMVQDAPELHEILPDFIQFIEGSVIVAHNARFDMGFIQAAFRRNGHPIATNPVMDTLELARFLFPDLKNHRLNTLAKKFDVTLEQHHRAIYDTEATGHVHWKLIELLLKREITQLDEVNEASKNRDLNRLRPFHAIIFAKNKTGLKNLYKLVSLSHIEHFYRVPRIPKSLLEEYREGLIIGSGCEKGELYETVLNKTPEDAEEVAKFYDYLEIQPLEMNQHLVEKGLVDSIDRIKQANKLVVKIGEKLGKPVVATGNAHYLDEKDAIYREIVSNNQMGGARFTGALPRAHLRTTDEMLEEFAYLGSEKAREVVITNTQLIADQIEDINPFPEGTYTPEIEGVEDELREICYETAHAWYGDPLPDIVAERLETELNGIISNGYAVIYMISSKLVVKSIEDGYLVGSRGSVGSSFVATMSRVSEVNPLPPHYRCQDCFVTEFVTDGSVETGFDLPDRVCPKCGSQMKKDGHDIPFATFLGFEGDKTPDIDLNFASDYQARCHSYTEELLGKECIFRAGSVGTVKEKTAFGYVKKYAEENNRTFRQAEIARIANGCIGVKRTTGQHPGGLMVVPKTMDVEDFTPVQRPANNMKSTVTTTHFDYNAIGGKILKLDLLGHTAPAMLKMLKDMTGVDPVTLPTNDPKVIELFKSTDSLGIKPEDISGVTLGTLGIPEFGTAFAQGILEIARPRTIGEFTRVSGLSHGTDVWAGNARELIQNGVCTLSEAICNRDDIMLYLIRRGLPNKTSFKIMEAVRKGKGLTEEQEALMREHDVPEWYIESCKKIKYMFPRAHAAAYVISAIWIAYYKVYHPEAFYAAYFSKAINNFDIELMGKGYQSITNAMKEIKEKGYGASQKEKQFMTILELAQEMYARGIKFLPIDIHQSHADKFLIRDGGLLPPFASIAGVGESAAEGIAEAQQAGEFLSIEDLQRRGRISSTVVESLQRMGCLKGLPESNQLSLFV</sequence>
<dbReference type="NCBIfam" id="TIGR00573">
    <property type="entry name" value="dnaq"/>
    <property type="match status" value="1"/>
</dbReference>
<evidence type="ECO:0000259" key="13">
    <source>
        <dbReference type="SMART" id="SM00481"/>
    </source>
</evidence>
<dbReference type="GO" id="GO:0008408">
    <property type="term" value="F:3'-5' exonuclease activity"/>
    <property type="evidence" value="ECO:0007669"/>
    <property type="project" value="UniProtKB-UniRule"/>
</dbReference>
<keyword evidence="7 11" id="KW-0378">Hydrolase</keyword>
<dbReference type="InterPro" id="IPR028112">
    <property type="entry name" value="DNA_PolC-type_N_I"/>
</dbReference>
<dbReference type="InterPro" id="IPR012337">
    <property type="entry name" value="RNaseH-like_sf"/>
</dbReference>
<keyword evidence="6 11" id="KW-0540">Nuclease</keyword>
<gene>
    <name evidence="11" type="primary">polC</name>
    <name evidence="14" type="ORF">GSM42_10700</name>
</gene>
<dbReference type="Pfam" id="PF11490">
    <property type="entry name" value="DNA_pol3_a_NII"/>
    <property type="match status" value="1"/>
</dbReference>
<dbReference type="CDD" id="cd07435">
    <property type="entry name" value="PHP_PolIIIA_POLC"/>
    <property type="match status" value="1"/>
</dbReference>
<dbReference type="PANTHER" id="PTHR32294:SF5">
    <property type="entry name" value="DNA POLYMERASE III POLC-TYPE"/>
    <property type="match status" value="1"/>
</dbReference>
<dbReference type="Pfam" id="PF07733">
    <property type="entry name" value="DNA_pol3_alpha"/>
    <property type="match status" value="2"/>
</dbReference>
<dbReference type="Gene3D" id="1.10.150.700">
    <property type="entry name" value="PolC, middle finger domain"/>
    <property type="match status" value="1"/>
</dbReference>
<evidence type="ECO:0000313" key="14">
    <source>
        <dbReference type="EMBL" id="MXQ54175.1"/>
    </source>
</evidence>
<evidence type="ECO:0000256" key="9">
    <source>
        <dbReference type="ARBA" id="ARBA00022932"/>
    </source>
</evidence>
<dbReference type="Proteomes" id="UP000430692">
    <property type="component" value="Unassembled WGS sequence"/>
</dbReference>
<dbReference type="SMART" id="SM00479">
    <property type="entry name" value="EXOIII"/>
    <property type="match status" value="1"/>
</dbReference>
<keyword evidence="9 11" id="KW-0239">DNA-directed DNA polymerase</keyword>
<dbReference type="PANTHER" id="PTHR32294">
    <property type="entry name" value="DNA POLYMERASE III SUBUNIT ALPHA"/>
    <property type="match status" value="1"/>
</dbReference>
<dbReference type="Pfam" id="PF00929">
    <property type="entry name" value="RNase_T"/>
    <property type="match status" value="1"/>
</dbReference>
<dbReference type="Pfam" id="PF02811">
    <property type="entry name" value="PHP"/>
    <property type="match status" value="1"/>
</dbReference>
<dbReference type="Pfam" id="PF14579">
    <property type="entry name" value="HHH_6"/>
    <property type="match status" value="1"/>
</dbReference>
<comment type="catalytic activity">
    <reaction evidence="10 11">
        <text>DNA(n) + a 2'-deoxyribonucleoside 5'-triphosphate = DNA(n+1) + diphosphate</text>
        <dbReference type="Rhea" id="RHEA:22508"/>
        <dbReference type="Rhea" id="RHEA-COMP:17339"/>
        <dbReference type="Rhea" id="RHEA-COMP:17340"/>
        <dbReference type="ChEBI" id="CHEBI:33019"/>
        <dbReference type="ChEBI" id="CHEBI:61560"/>
        <dbReference type="ChEBI" id="CHEBI:173112"/>
        <dbReference type="EC" id="2.7.7.7"/>
    </reaction>
</comment>
<comment type="similarity">
    <text evidence="11">Belongs to the DNA polymerase type-C family. PolC subfamily.</text>
</comment>
<dbReference type="NCBIfam" id="NF001688">
    <property type="entry name" value="PRK00448.1"/>
    <property type="match status" value="1"/>
</dbReference>
<evidence type="ECO:0000259" key="12">
    <source>
        <dbReference type="SMART" id="SM00479"/>
    </source>
</evidence>
<evidence type="ECO:0000256" key="8">
    <source>
        <dbReference type="ARBA" id="ARBA00022839"/>
    </source>
</evidence>
<dbReference type="InterPro" id="IPR044923">
    <property type="entry name" value="PolC_middle_finger_sf"/>
</dbReference>
<dbReference type="InterPro" id="IPR029460">
    <property type="entry name" value="DNAPol_HHH"/>
</dbReference>
<feature type="domain" description="Exonuclease" evidence="12">
    <location>
        <begin position="423"/>
        <end position="589"/>
    </location>
</feature>
<dbReference type="Gene3D" id="2.40.50.140">
    <property type="entry name" value="Nucleic acid-binding proteins"/>
    <property type="match status" value="1"/>
</dbReference>
<dbReference type="InterPro" id="IPR040982">
    <property type="entry name" value="DNA_pol3_finger"/>
</dbReference>
<evidence type="ECO:0000256" key="7">
    <source>
        <dbReference type="ARBA" id="ARBA00022801"/>
    </source>
</evidence>
<dbReference type="CDD" id="cd06127">
    <property type="entry name" value="DEDDh"/>
    <property type="match status" value="1"/>
</dbReference>
<dbReference type="InterPro" id="IPR036397">
    <property type="entry name" value="RNaseH_sf"/>
</dbReference>
<keyword evidence="3 11" id="KW-0808">Transferase</keyword>
<keyword evidence="8 11" id="KW-0269">Exonuclease</keyword>
<organism evidence="14 15">
    <name type="scientific">Shimazuella alba</name>
    <dbReference type="NCBI Taxonomy" id="2690964"/>
    <lineage>
        <taxon>Bacteria</taxon>
        <taxon>Bacillati</taxon>
        <taxon>Bacillota</taxon>
        <taxon>Bacilli</taxon>
        <taxon>Bacillales</taxon>
        <taxon>Thermoactinomycetaceae</taxon>
        <taxon>Shimazuella</taxon>
    </lineage>
</organism>
<dbReference type="InterPro" id="IPR006054">
    <property type="entry name" value="DnaQ"/>
</dbReference>
<dbReference type="GO" id="GO:0003887">
    <property type="term" value="F:DNA-directed DNA polymerase activity"/>
    <property type="evidence" value="ECO:0007669"/>
    <property type="project" value="UniProtKB-UniRule"/>
</dbReference>
<dbReference type="SUPFAM" id="SSF53098">
    <property type="entry name" value="Ribonuclease H-like"/>
    <property type="match status" value="1"/>
</dbReference>
<dbReference type="CDD" id="cd04484">
    <property type="entry name" value="polC_OBF"/>
    <property type="match status" value="1"/>
</dbReference>
<proteinExistence type="inferred from homology"/>
<comment type="function">
    <text evidence="1 11">Required for replicative DNA synthesis. This DNA polymerase also exhibits 3' to 5' exonuclease activity.</text>
</comment>
<accession>A0A6I4VVN2</accession>
<evidence type="ECO:0000256" key="10">
    <source>
        <dbReference type="ARBA" id="ARBA00049244"/>
    </source>
</evidence>
<dbReference type="InterPro" id="IPR006308">
    <property type="entry name" value="Pol_III_a_PolC-type_gram_pos"/>
</dbReference>
<dbReference type="InterPro" id="IPR011708">
    <property type="entry name" value="DNA_pol3_alpha_NTPase_dom"/>
</dbReference>
<dbReference type="EMBL" id="WUUL01000006">
    <property type="protein sequence ID" value="MXQ54175.1"/>
    <property type="molecule type" value="Genomic_DNA"/>
</dbReference>
<dbReference type="GO" id="GO:0006261">
    <property type="term" value="P:DNA-templated DNA replication"/>
    <property type="evidence" value="ECO:0007669"/>
    <property type="project" value="UniProtKB-UniRule"/>
</dbReference>